<proteinExistence type="predicted"/>
<sequence length="189" mass="21638">MGSKEPLGMIFRVKNRECKVSRLLKENGVMEFKIIGIKPYNDKMIHAVEIHEGNITKIKMLESEGCELCRLLSSDKAFLISAKVEDDNMRCEVILSSRQAFRKISSVLRTYNGFKIISIVKGAPMLTKRQEEALIAAVRMGYFDIPRRIKTKELAKMLGISQASLTETLRKAMKKLIMEHYRDLLVGER</sequence>
<dbReference type="RefSeq" id="WP_125671074.1">
    <property type="nucleotide sequence ID" value="NZ_RCOS01000070.1"/>
</dbReference>
<gene>
    <name evidence="2" type="ORF">D6D85_05765</name>
</gene>
<keyword evidence="3" id="KW-1185">Reference proteome</keyword>
<dbReference type="OrthoDB" id="202021at2157"/>
<name>A0A3R9QZD3_9CREN</name>
<evidence type="ECO:0000313" key="2">
    <source>
        <dbReference type="EMBL" id="RSN75740.1"/>
    </source>
</evidence>
<dbReference type="PANTHER" id="PTHR34236">
    <property type="entry name" value="DIMETHYL SULFOXIDE REDUCTASE TRANSCRIPTIONAL ACTIVATOR"/>
    <property type="match status" value="1"/>
</dbReference>
<dbReference type="Proteomes" id="UP000277582">
    <property type="component" value="Unassembled WGS sequence"/>
</dbReference>
<dbReference type="InterPro" id="IPR007050">
    <property type="entry name" value="HTH_bacterioopsin"/>
</dbReference>
<dbReference type="AlphaFoldDB" id="A0A3R9QZD3"/>
<evidence type="ECO:0000313" key="3">
    <source>
        <dbReference type="Proteomes" id="UP000277582"/>
    </source>
</evidence>
<reference evidence="2 3" key="1">
    <citation type="submission" date="2018-10" db="EMBL/GenBank/DDBJ databases">
        <title>Co-occurring genomic capacity for anaerobic methane metabolism and dissimilatory sulfite reduction discovered in the Korarchaeota.</title>
        <authorList>
            <person name="Mckay L.J."/>
            <person name="Dlakic M."/>
            <person name="Fields M.W."/>
            <person name="Delmont T.O."/>
            <person name="Eren A.M."/>
            <person name="Jay Z.J."/>
            <person name="Klingelsmith K.B."/>
            <person name="Rusch D.B."/>
            <person name="Inskeep W.P."/>
        </authorList>
    </citation>
    <scope>NUCLEOTIDE SEQUENCE [LARGE SCALE GENOMIC DNA]</scope>
    <source>
        <strain evidence="2 3">MDKW</strain>
    </source>
</reference>
<protein>
    <recommendedName>
        <fullName evidence="1">HTH bat-type domain-containing protein</fullName>
    </recommendedName>
</protein>
<feature type="domain" description="HTH bat-type" evidence="1">
    <location>
        <begin position="126"/>
        <end position="177"/>
    </location>
</feature>
<dbReference type="PANTHER" id="PTHR34236:SF1">
    <property type="entry name" value="DIMETHYL SULFOXIDE REDUCTASE TRANSCRIPTIONAL ACTIVATOR"/>
    <property type="match status" value="1"/>
</dbReference>
<dbReference type="Pfam" id="PF04967">
    <property type="entry name" value="HTH_10"/>
    <property type="match status" value="1"/>
</dbReference>
<organism evidence="2 3">
    <name type="scientific">Candidatus Methanodesulfokora washburnensis</name>
    <dbReference type="NCBI Taxonomy" id="2478471"/>
    <lineage>
        <taxon>Archaea</taxon>
        <taxon>Thermoproteota</taxon>
        <taxon>Candidatus Korarchaeia</taxon>
        <taxon>Candidatus Korarchaeia incertae sedis</taxon>
        <taxon>Candidatus Methanodesulfokora</taxon>
    </lineage>
</organism>
<comment type="caution">
    <text evidence="2">The sequence shown here is derived from an EMBL/GenBank/DDBJ whole genome shotgun (WGS) entry which is preliminary data.</text>
</comment>
<accession>A0A3R9QZD3</accession>
<dbReference type="EMBL" id="RCOS01000070">
    <property type="protein sequence ID" value="RSN75740.1"/>
    <property type="molecule type" value="Genomic_DNA"/>
</dbReference>
<evidence type="ECO:0000259" key="1">
    <source>
        <dbReference type="Pfam" id="PF04967"/>
    </source>
</evidence>